<dbReference type="InterPro" id="IPR004263">
    <property type="entry name" value="Exostosin"/>
</dbReference>
<accession>R7Q5Y2</accession>
<dbReference type="AlphaFoldDB" id="R7Q5Y2"/>
<keyword evidence="3" id="KW-0472">Membrane</keyword>
<evidence type="ECO:0000256" key="4">
    <source>
        <dbReference type="ARBA" id="ARBA00023157"/>
    </source>
</evidence>
<dbReference type="EMBL" id="HG001638">
    <property type="protein sequence ID" value="CDF33253.1"/>
    <property type="molecule type" value="Genomic_DNA"/>
</dbReference>
<feature type="domain" description="Glycosyl transferase 64" evidence="5">
    <location>
        <begin position="258"/>
        <end position="474"/>
    </location>
</feature>
<comment type="subcellular location">
    <subcellularLocation>
        <location evidence="1">Membrane</location>
    </subcellularLocation>
</comment>
<gene>
    <name evidence="6" type="ORF">CHC_T00009229001</name>
</gene>
<dbReference type="SUPFAM" id="SSF53448">
    <property type="entry name" value="Nucleotide-diphospho-sugar transferases"/>
    <property type="match status" value="2"/>
</dbReference>
<name>R7Q5Y2_CHOCR</name>
<dbReference type="Proteomes" id="UP000012073">
    <property type="component" value="Unassembled WGS sequence"/>
</dbReference>
<evidence type="ECO:0000259" key="5">
    <source>
        <dbReference type="Pfam" id="PF09258"/>
    </source>
</evidence>
<keyword evidence="4" id="KW-1015">Disulfide bond</keyword>
<dbReference type="GeneID" id="17320787"/>
<evidence type="ECO:0000313" key="7">
    <source>
        <dbReference type="Proteomes" id="UP000012073"/>
    </source>
</evidence>
<evidence type="ECO:0000313" key="6">
    <source>
        <dbReference type="EMBL" id="CDF33253.1"/>
    </source>
</evidence>
<dbReference type="GO" id="GO:0016020">
    <property type="term" value="C:membrane"/>
    <property type="evidence" value="ECO:0007669"/>
    <property type="project" value="UniProtKB-SubCell"/>
</dbReference>
<dbReference type="OrthoDB" id="1489at2759"/>
<dbReference type="InterPro" id="IPR015338">
    <property type="entry name" value="GT64_dom"/>
</dbReference>
<keyword evidence="2 6" id="KW-0808">Transferase</keyword>
<dbReference type="PANTHER" id="PTHR48261:SF2">
    <property type="entry name" value="ACETYLGLUCOSAMINYLTRANSFERASE"/>
    <property type="match status" value="1"/>
</dbReference>
<evidence type="ECO:0000256" key="2">
    <source>
        <dbReference type="ARBA" id="ARBA00022679"/>
    </source>
</evidence>
<evidence type="ECO:0000256" key="1">
    <source>
        <dbReference type="ARBA" id="ARBA00004370"/>
    </source>
</evidence>
<dbReference type="KEGG" id="ccp:CHC_T00009229001"/>
<dbReference type="InterPro" id="IPR029044">
    <property type="entry name" value="Nucleotide-diphossugar_trans"/>
</dbReference>
<dbReference type="GO" id="GO:0016757">
    <property type="term" value="F:glycosyltransferase activity"/>
    <property type="evidence" value="ECO:0007669"/>
    <property type="project" value="InterPro"/>
</dbReference>
<reference evidence="7" key="1">
    <citation type="journal article" date="2013" name="Proc. Natl. Acad. Sci. U.S.A.">
        <title>Genome structure and metabolic features in the red seaweed Chondrus crispus shed light on evolution of the Archaeplastida.</title>
        <authorList>
            <person name="Collen J."/>
            <person name="Porcel B."/>
            <person name="Carre W."/>
            <person name="Ball S.G."/>
            <person name="Chaparro C."/>
            <person name="Tonon T."/>
            <person name="Barbeyron T."/>
            <person name="Michel G."/>
            <person name="Noel B."/>
            <person name="Valentin K."/>
            <person name="Elias M."/>
            <person name="Artiguenave F."/>
            <person name="Arun A."/>
            <person name="Aury J.M."/>
            <person name="Barbosa-Neto J.F."/>
            <person name="Bothwell J.H."/>
            <person name="Bouget F.Y."/>
            <person name="Brillet L."/>
            <person name="Cabello-Hurtado F."/>
            <person name="Capella-Gutierrez S."/>
            <person name="Charrier B."/>
            <person name="Cladiere L."/>
            <person name="Cock J.M."/>
            <person name="Coelho S.M."/>
            <person name="Colleoni C."/>
            <person name="Czjzek M."/>
            <person name="Da Silva C."/>
            <person name="Delage L."/>
            <person name="Denoeud F."/>
            <person name="Deschamps P."/>
            <person name="Dittami S.M."/>
            <person name="Gabaldon T."/>
            <person name="Gachon C.M."/>
            <person name="Groisillier A."/>
            <person name="Herve C."/>
            <person name="Jabbari K."/>
            <person name="Katinka M."/>
            <person name="Kloareg B."/>
            <person name="Kowalczyk N."/>
            <person name="Labadie K."/>
            <person name="Leblanc C."/>
            <person name="Lopez P.J."/>
            <person name="McLachlan D.H."/>
            <person name="Meslet-Cladiere L."/>
            <person name="Moustafa A."/>
            <person name="Nehr Z."/>
            <person name="Nyvall Collen P."/>
            <person name="Panaud O."/>
            <person name="Partensky F."/>
            <person name="Poulain J."/>
            <person name="Rensing S.A."/>
            <person name="Rousvoal S."/>
            <person name="Samson G."/>
            <person name="Symeonidi A."/>
            <person name="Weissenbach J."/>
            <person name="Zambounis A."/>
            <person name="Wincker P."/>
            <person name="Boyen C."/>
        </authorList>
    </citation>
    <scope>NUCLEOTIDE SEQUENCE [LARGE SCALE GENOMIC DNA]</scope>
    <source>
        <strain evidence="7">cv. Stackhouse</strain>
    </source>
</reference>
<dbReference type="Gramene" id="CDF33253">
    <property type="protein sequence ID" value="CDF33253"/>
    <property type="gene ID" value="CHC_T00009229001"/>
</dbReference>
<organism evidence="6 7">
    <name type="scientific">Chondrus crispus</name>
    <name type="common">Carrageen Irish moss</name>
    <name type="synonym">Polymorpha crispa</name>
    <dbReference type="NCBI Taxonomy" id="2769"/>
    <lineage>
        <taxon>Eukaryota</taxon>
        <taxon>Rhodophyta</taxon>
        <taxon>Florideophyceae</taxon>
        <taxon>Rhodymeniophycidae</taxon>
        <taxon>Gigartinales</taxon>
        <taxon>Gigartinaceae</taxon>
        <taxon>Chondrus</taxon>
    </lineage>
</organism>
<dbReference type="Gene3D" id="3.90.550.10">
    <property type="entry name" value="Spore Coat Polysaccharide Biosynthesis Protein SpsA, Chain A"/>
    <property type="match status" value="2"/>
</dbReference>
<sequence>MEAGISVLHESLLASGHREPLLVITGPSMSTHVRARMARMPLIRIFRTSSGYKGFCKTSKSTKTAHISDCAHLKIMLFSLDNVKKVVFLEYDTIVMRPLTELVQLPPFSAVREPHVADFETAVMVLVPDPQVYGLLRKDFCNDVNHDRNTSDHRALRKIVPKDAWTEASDTYNVPQQHMDVMWYRSVEKRPAIIHYKGATKPWNWWRLGSGEPISTDAFNRWCKFAATTRFACGAPEWGDAMKPPMKPTSWSSKNKITVILSTFHRPTWVELLRLYVSFKTVSRVVLVWHDPFGDPPSASTLGPKVVVWQPKRDSLNNRFFAPGNLEDCVYIADDDMQVTESQLKQGFRAWKSHTRRLVGFFPRRWTMDSPYYSTRVHDGYNIVLTKGLFTHRYFLYMYVHLLPARIKEVVNEFSNCEDILFNMMVSGYNGLAPMHVLVEGSIVDLGRDGGISSSGSHYATRYKCVHALIHEMGLKKAPLSPGSYSEKPLKNKEKR</sequence>
<protein>
    <submittedName>
        <fullName evidence="6">Glycosyltransferase, family GT8 and family GT64</fullName>
    </submittedName>
</protein>
<proteinExistence type="predicted"/>
<dbReference type="RefSeq" id="XP_005713056.1">
    <property type="nucleotide sequence ID" value="XM_005712999.1"/>
</dbReference>
<dbReference type="Pfam" id="PF09258">
    <property type="entry name" value="Glyco_transf_64"/>
    <property type="match status" value="1"/>
</dbReference>
<dbReference type="PANTHER" id="PTHR48261">
    <property type="entry name" value="ACETYLGLUCOSAMINYLTRANSFERASE"/>
    <property type="match status" value="1"/>
</dbReference>
<keyword evidence="7" id="KW-1185">Reference proteome</keyword>
<evidence type="ECO:0000256" key="3">
    <source>
        <dbReference type="ARBA" id="ARBA00023136"/>
    </source>
</evidence>